<dbReference type="CDD" id="cd04301">
    <property type="entry name" value="NAT_SF"/>
    <property type="match status" value="1"/>
</dbReference>
<name>A0A7T5JN93_9BACL</name>
<evidence type="ECO:0000313" key="2">
    <source>
        <dbReference type="EMBL" id="QQE73847.1"/>
    </source>
</evidence>
<dbReference type="InterPro" id="IPR000182">
    <property type="entry name" value="GNAT_dom"/>
</dbReference>
<keyword evidence="3" id="KW-0012">Acyltransferase</keyword>
<evidence type="ECO:0000313" key="4">
    <source>
        <dbReference type="Proteomes" id="UP000595847"/>
    </source>
</evidence>
<dbReference type="EMBL" id="CP073708">
    <property type="protein sequence ID" value="QUO40932.1"/>
    <property type="molecule type" value="Genomic_DNA"/>
</dbReference>
<dbReference type="SUPFAM" id="SSF55729">
    <property type="entry name" value="Acyl-CoA N-acyltransferases (Nat)"/>
    <property type="match status" value="1"/>
</dbReference>
<organism evidence="2 4">
    <name type="scientific">Brevibacillus composti</name>
    <dbReference type="NCBI Taxonomy" id="2796470"/>
    <lineage>
        <taxon>Bacteria</taxon>
        <taxon>Bacillati</taxon>
        <taxon>Bacillota</taxon>
        <taxon>Bacilli</taxon>
        <taxon>Bacillales</taxon>
        <taxon>Paenibacillaceae</taxon>
        <taxon>Brevibacillus</taxon>
    </lineage>
</organism>
<dbReference type="Proteomes" id="UP000677234">
    <property type="component" value="Chromosome"/>
</dbReference>
<reference evidence="3" key="2">
    <citation type="submission" date="2021-04" db="EMBL/GenBank/DDBJ databases">
        <title>Brevibacillus composti FJAT-54423, complete genome.</title>
        <authorList>
            <person name="Tang R."/>
        </authorList>
    </citation>
    <scope>NUCLEOTIDE SEQUENCE</scope>
    <source>
        <strain evidence="3">FJAT-54424</strain>
    </source>
</reference>
<dbReference type="AlphaFoldDB" id="A0A7T5JN93"/>
<dbReference type="EMBL" id="CP066308">
    <property type="protein sequence ID" value="QQE73847.1"/>
    <property type="molecule type" value="Genomic_DNA"/>
</dbReference>
<reference evidence="2 4" key="1">
    <citation type="submission" date="2020-12" db="EMBL/GenBank/DDBJ databases">
        <title>strain FJAT-54423T represents a novel species of the genus Brevibacillus.</title>
        <authorList>
            <person name="Tang R."/>
        </authorList>
    </citation>
    <scope>NUCLEOTIDE SEQUENCE [LARGE SCALE GENOMIC DNA]</scope>
    <source>
        <strain evidence="2 4">FJAT-54423</strain>
    </source>
</reference>
<gene>
    <name evidence="2" type="ORF">JD108_18600</name>
    <name evidence="3" type="ORF">KDJ56_18540</name>
</gene>
<dbReference type="GO" id="GO:0016747">
    <property type="term" value="F:acyltransferase activity, transferring groups other than amino-acyl groups"/>
    <property type="evidence" value="ECO:0007669"/>
    <property type="project" value="InterPro"/>
</dbReference>
<accession>A0A7T5JN93</accession>
<protein>
    <submittedName>
        <fullName evidence="2">GNAT family N-acetyltransferase</fullName>
        <ecNumber evidence="3">2.3.1.-</ecNumber>
    </submittedName>
</protein>
<dbReference type="KEGG" id="bcop:JD108_18600"/>
<keyword evidence="2" id="KW-0808">Transferase</keyword>
<evidence type="ECO:0000313" key="3">
    <source>
        <dbReference type="EMBL" id="QUO40932.1"/>
    </source>
</evidence>
<dbReference type="Pfam" id="PF00583">
    <property type="entry name" value="Acetyltransf_1"/>
    <property type="match status" value="1"/>
</dbReference>
<dbReference type="RefSeq" id="WP_198827445.1">
    <property type="nucleotide sequence ID" value="NZ_CP066308.1"/>
</dbReference>
<dbReference type="Gene3D" id="3.40.630.30">
    <property type="match status" value="1"/>
</dbReference>
<evidence type="ECO:0000313" key="5">
    <source>
        <dbReference type="Proteomes" id="UP000677234"/>
    </source>
</evidence>
<keyword evidence="5" id="KW-1185">Reference proteome</keyword>
<evidence type="ECO:0000259" key="1">
    <source>
        <dbReference type="PROSITE" id="PS51186"/>
    </source>
</evidence>
<dbReference type="EC" id="2.3.1.-" evidence="3"/>
<sequence length="161" mass="18957">MSFTIARATFEQKHILEHLLELYSHDFSEFIEIDVDEEGRYGYPQLGMYWTEPDRHPFLIRSGEKWAGFVLVRKIAGDHPDAGSSYSIAEFFIIRKYRRSGIGKAVAHEIFRMFPGRWEVFQLTTNLPAQAFWRKTIGEYTGGRYREKEENGKQFQLFHSP</sequence>
<feature type="domain" description="N-acetyltransferase" evidence="1">
    <location>
        <begin position="17"/>
        <end position="161"/>
    </location>
</feature>
<dbReference type="Proteomes" id="UP000595847">
    <property type="component" value="Chromosome"/>
</dbReference>
<dbReference type="PROSITE" id="PS51186">
    <property type="entry name" value="GNAT"/>
    <property type="match status" value="1"/>
</dbReference>
<dbReference type="InterPro" id="IPR016181">
    <property type="entry name" value="Acyl_CoA_acyltransferase"/>
</dbReference>
<proteinExistence type="predicted"/>